<evidence type="ECO:0000259" key="3">
    <source>
        <dbReference type="Pfam" id="PF22622"/>
    </source>
</evidence>
<proteinExistence type="inferred from homology"/>
<protein>
    <submittedName>
        <fullName evidence="4">MaoC like domain protein</fullName>
    </submittedName>
</protein>
<dbReference type="Proteomes" id="UP000194360">
    <property type="component" value="Unassembled WGS sequence"/>
</dbReference>
<dbReference type="InterPro" id="IPR002539">
    <property type="entry name" value="MaoC-like_dom"/>
</dbReference>
<dbReference type="RefSeq" id="WP_085915899.1">
    <property type="nucleotide sequence ID" value="NZ_AP018920.1"/>
</dbReference>
<reference evidence="4 5" key="1">
    <citation type="submission" date="2016-09" db="EMBL/GenBank/DDBJ databases">
        <title>Pseudonocardia autotrophica DSM535, a candidate organism with high potential of specific P450 cytochromes.</title>
        <authorList>
            <person name="Grumaz C."/>
            <person name="Vainshtein Y."/>
            <person name="Kirstahler P."/>
            <person name="Sohn K."/>
        </authorList>
    </citation>
    <scope>NUCLEOTIDE SEQUENCE [LARGE SCALE GENOMIC DNA]</scope>
    <source>
        <strain evidence="4 5">DSM 535</strain>
    </source>
</reference>
<dbReference type="GO" id="GO:0044594">
    <property type="term" value="F:17-beta-hydroxysteroid dehydrogenase (NAD+) activity"/>
    <property type="evidence" value="ECO:0007669"/>
    <property type="project" value="TreeGrafter"/>
</dbReference>
<name>A0A1Y2MLB6_PSEAH</name>
<comment type="caution">
    <text evidence="4">The sequence shown here is derived from an EMBL/GenBank/DDBJ whole genome shotgun (WGS) entry which is preliminary data.</text>
</comment>
<accession>A0A1Y2MLB6</accession>
<dbReference type="AlphaFoldDB" id="A0A1Y2MLB6"/>
<dbReference type="STRING" id="2074.BG845_05794"/>
<evidence type="ECO:0000259" key="2">
    <source>
        <dbReference type="Pfam" id="PF01575"/>
    </source>
</evidence>
<keyword evidence="5" id="KW-1185">Reference proteome</keyword>
<dbReference type="CDD" id="cd03448">
    <property type="entry name" value="HDE_HSD"/>
    <property type="match status" value="1"/>
</dbReference>
<dbReference type="GO" id="GO:0004300">
    <property type="term" value="F:enoyl-CoA hydratase activity"/>
    <property type="evidence" value="ECO:0007669"/>
    <property type="project" value="TreeGrafter"/>
</dbReference>
<evidence type="ECO:0000313" key="4">
    <source>
        <dbReference type="EMBL" id="OSY35831.1"/>
    </source>
</evidence>
<dbReference type="GO" id="GO:0003857">
    <property type="term" value="F:(3S)-3-hydroxyacyl-CoA dehydrogenase (NAD+) activity"/>
    <property type="evidence" value="ECO:0007669"/>
    <property type="project" value="TreeGrafter"/>
</dbReference>
<evidence type="ECO:0000256" key="1">
    <source>
        <dbReference type="ARBA" id="ARBA00005254"/>
    </source>
</evidence>
<dbReference type="OrthoDB" id="5522043at2"/>
<comment type="similarity">
    <text evidence="1">Belongs to the enoyl-CoA hydratase/isomerase family.</text>
</comment>
<dbReference type="InterPro" id="IPR029069">
    <property type="entry name" value="HotDog_dom_sf"/>
</dbReference>
<gene>
    <name evidence="4" type="ORF">BG845_05794</name>
</gene>
<dbReference type="PANTHER" id="PTHR13078:SF56">
    <property type="entry name" value="PEROXISOMAL MULTIFUNCTIONAL ENZYME TYPE 2"/>
    <property type="match status" value="1"/>
</dbReference>
<dbReference type="Gene3D" id="3.10.129.10">
    <property type="entry name" value="Hotdog Thioesterase"/>
    <property type="match status" value="1"/>
</dbReference>
<dbReference type="InterPro" id="IPR054357">
    <property type="entry name" value="MFE-2_N"/>
</dbReference>
<dbReference type="Pfam" id="PF01575">
    <property type="entry name" value="MaoC_dehydratas"/>
    <property type="match status" value="1"/>
</dbReference>
<organism evidence="4 5">
    <name type="scientific">Pseudonocardia autotrophica</name>
    <name type="common">Amycolata autotrophica</name>
    <name type="synonym">Nocardia autotrophica</name>
    <dbReference type="NCBI Taxonomy" id="2074"/>
    <lineage>
        <taxon>Bacteria</taxon>
        <taxon>Bacillati</taxon>
        <taxon>Actinomycetota</taxon>
        <taxon>Actinomycetes</taxon>
        <taxon>Pseudonocardiales</taxon>
        <taxon>Pseudonocardiaceae</taxon>
        <taxon>Pseudonocardia</taxon>
    </lineage>
</organism>
<dbReference type="SUPFAM" id="SSF54637">
    <property type="entry name" value="Thioesterase/thiol ester dehydrase-isomerase"/>
    <property type="match status" value="2"/>
</dbReference>
<dbReference type="Pfam" id="PF22622">
    <property type="entry name" value="MFE-2_hydrat-2_N"/>
    <property type="match status" value="1"/>
</dbReference>
<evidence type="ECO:0000313" key="5">
    <source>
        <dbReference type="Proteomes" id="UP000194360"/>
    </source>
</evidence>
<dbReference type="EMBL" id="MIGB01000046">
    <property type="protein sequence ID" value="OSY35831.1"/>
    <property type="molecule type" value="Genomic_DNA"/>
</dbReference>
<dbReference type="PANTHER" id="PTHR13078">
    <property type="entry name" value="PEROXISOMAL MULTIFUNCTIONAL ENZYME TYPE 2-RELATED"/>
    <property type="match status" value="1"/>
</dbReference>
<feature type="domain" description="Peroxisomal multifunctional enzyme type 2-like N-terminal" evidence="3">
    <location>
        <begin position="25"/>
        <end position="151"/>
    </location>
</feature>
<dbReference type="GO" id="GO:0006635">
    <property type="term" value="P:fatty acid beta-oxidation"/>
    <property type="evidence" value="ECO:0007669"/>
    <property type="project" value="TreeGrafter"/>
</dbReference>
<feature type="domain" description="MaoC-like" evidence="2">
    <location>
        <begin position="168"/>
        <end position="267"/>
    </location>
</feature>
<sequence>MSVETATPLDVDALEALELPERFQDYTEQTSALYALGIGFGADPLDPQELRYVYEKDMRTVPTMAAVLCHPGRWAADPRTGITTAKVVHGEQRTTVHAPLPAAGRVRGTARIAGVEDKGPGRGALVHLERTLHDAATGTPLVTILHTSFCRADGGAGRGFGIRPQRAAVPDRAPDAVAVEHVRPDAALLYRLNADLNPLHVDPDVARAAGFDRPILHGMCTYGLALHAITRTVLGGDVTPLRSFDARFSGTVLPGETLAVEIWREPGALAFRARVPARNTIVLDNGRAEVSDD</sequence>